<dbReference type="Proteomes" id="UP000236497">
    <property type="component" value="Unassembled WGS sequence"/>
</dbReference>
<evidence type="ECO:0000313" key="10">
    <source>
        <dbReference type="Proteomes" id="UP000236497"/>
    </source>
</evidence>
<evidence type="ECO:0000256" key="7">
    <source>
        <dbReference type="HAMAP-Rule" id="MF_01008"/>
    </source>
</evidence>
<dbReference type="HAMAP" id="MF_01008">
    <property type="entry name" value="MraZ"/>
    <property type="match status" value="1"/>
</dbReference>
<dbReference type="InterPro" id="IPR020603">
    <property type="entry name" value="MraZ_dom"/>
</dbReference>
<dbReference type="GO" id="GO:0000976">
    <property type="term" value="F:transcription cis-regulatory region binding"/>
    <property type="evidence" value="ECO:0007669"/>
    <property type="project" value="TreeGrafter"/>
</dbReference>
<dbReference type="OrthoDB" id="9807753at2"/>
<sequence>MFMGEYVHTIDAKGRIIIPSKFREELGEEFVLTLGLDGCLFAYPYSEWQIFVEKLKTLPGTKEARQLQRYFMAGAAACQADKQGRILIPAKLRESAALEKEIVFVGVLNKIEIWNKERWEQNNQYDDVDSIAEHMSQYGINF</sequence>
<dbReference type="RefSeq" id="WP_103202768.1">
    <property type="nucleotide sequence ID" value="NZ_CVTD020000016.1"/>
</dbReference>
<name>A0A0H5SWE8_HERHM</name>
<evidence type="ECO:0000313" key="9">
    <source>
        <dbReference type="EMBL" id="CRZ34653.1"/>
    </source>
</evidence>
<protein>
    <recommendedName>
        <fullName evidence="1 7">Transcriptional regulator MraZ</fullName>
    </recommendedName>
</protein>
<dbReference type="NCBIfam" id="TIGR00242">
    <property type="entry name" value="division/cell wall cluster transcriptional repressor MraZ"/>
    <property type="match status" value="1"/>
</dbReference>
<evidence type="ECO:0000256" key="1">
    <source>
        <dbReference type="ARBA" id="ARBA00013860"/>
    </source>
</evidence>
<organism evidence="9 10">
    <name type="scientific">Herbinix hemicellulosilytica</name>
    <dbReference type="NCBI Taxonomy" id="1564487"/>
    <lineage>
        <taxon>Bacteria</taxon>
        <taxon>Bacillati</taxon>
        <taxon>Bacillota</taxon>
        <taxon>Clostridia</taxon>
        <taxon>Lachnospirales</taxon>
        <taxon>Lachnospiraceae</taxon>
        <taxon>Herbinix</taxon>
    </lineage>
</organism>
<dbReference type="EMBL" id="CVTD020000016">
    <property type="protein sequence ID" value="CRZ34653.1"/>
    <property type="molecule type" value="Genomic_DNA"/>
</dbReference>
<dbReference type="InterPro" id="IPR035642">
    <property type="entry name" value="MraZ_N"/>
</dbReference>
<keyword evidence="2 7" id="KW-0963">Cytoplasm</keyword>
<feature type="domain" description="SpoVT-AbrB" evidence="8">
    <location>
        <begin position="5"/>
        <end position="47"/>
    </location>
</feature>
<dbReference type="Gene3D" id="3.40.1550.20">
    <property type="entry name" value="Transcriptional regulator MraZ domain"/>
    <property type="match status" value="1"/>
</dbReference>
<evidence type="ECO:0000259" key="8">
    <source>
        <dbReference type="PROSITE" id="PS51740"/>
    </source>
</evidence>
<dbReference type="GO" id="GO:0009295">
    <property type="term" value="C:nucleoid"/>
    <property type="evidence" value="ECO:0007669"/>
    <property type="project" value="UniProtKB-SubCell"/>
</dbReference>
<dbReference type="InterPro" id="IPR038619">
    <property type="entry name" value="MraZ_sf"/>
</dbReference>
<keyword evidence="3" id="KW-0677">Repeat</keyword>
<keyword evidence="6 7" id="KW-0804">Transcription</keyword>
<evidence type="ECO:0000256" key="3">
    <source>
        <dbReference type="ARBA" id="ARBA00022737"/>
    </source>
</evidence>
<comment type="subcellular location">
    <subcellularLocation>
        <location evidence="7">Cytoplasm</location>
        <location evidence="7">Nucleoid</location>
    </subcellularLocation>
</comment>
<comment type="subunit">
    <text evidence="7">Forms oligomers.</text>
</comment>
<evidence type="ECO:0000256" key="2">
    <source>
        <dbReference type="ARBA" id="ARBA00022490"/>
    </source>
</evidence>
<dbReference type="PANTHER" id="PTHR34701:SF1">
    <property type="entry name" value="TRANSCRIPTIONAL REGULATOR MRAZ"/>
    <property type="match status" value="1"/>
</dbReference>
<dbReference type="SUPFAM" id="SSF89447">
    <property type="entry name" value="AbrB/MazE/MraZ-like"/>
    <property type="match status" value="1"/>
</dbReference>
<dbReference type="Pfam" id="PF02381">
    <property type="entry name" value="MraZ"/>
    <property type="match status" value="2"/>
</dbReference>
<dbReference type="InterPro" id="IPR003444">
    <property type="entry name" value="MraZ"/>
</dbReference>
<dbReference type="InterPro" id="IPR035644">
    <property type="entry name" value="MraZ_C"/>
</dbReference>
<dbReference type="PANTHER" id="PTHR34701">
    <property type="entry name" value="TRANSCRIPTIONAL REGULATOR MRAZ"/>
    <property type="match status" value="1"/>
</dbReference>
<dbReference type="InterPro" id="IPR007159">
    <property type="entry name" value="SpoVT-AbrB_dom"/>
</dbReference>
<feature type="domain" description="SpoVT-AbrB" evidence="8">
    <location>
        <begin position="75"/>
        <end position="118"/>
    </location>
</feature>
<evidence type="ECO:0000256" key="6">
    <source>
        <dbReference type="ARBA" id="ARBA00023163"/>
    </source>
</evidence>
<dbReference type="CDD" id="cd16321">
    <property type="entry name" value="MraZ_C"/>
    <property type="match status" value="1"/>
</dbReference>
<dbReference type="CDD" id="cd16320">
    <property type="entry name" value="MraZ_N"/>
    <property type="match status" value="1"/>
</dbReference>
<dbReference type="InterPro" id="IPR037914">
    <property type="entry name" value="SpoVT-AbrB_sf"/>
</dbReference>
<proteinExistence type="inferred from homology"/>
<keyword evidence="10" id="KW-1185">Reference proteome</keyword>
<evidence type="ECO:0000256" key="4">
    <source>
        <dbReference type="ARBA" id="ARBA00023015"/>
    </source>
</evidence>
<dbReference type="GO" id="GO:0003700">
    <property type="term" value="F:DNA-binding transcription factor activity"/>
    <property type="evidence" value="ECO:0007669"/>
    <property type="project" value="UniProtKB-UniRule"/>
</dbReference>
<dbReference type="GO" id="GO:0005737">
    <property type="term" value="C:cytoplasm"/>
    <property type="evidence" value="ECO:0007669"/>
    <property type="project" value="UniProtKB-UniRule"/>
</dbReference>
<keyword evidence="4 7" id="KW-0805">Transcription regulation</keyword>
<dbReference type="GO" id="GO:2000143">
    <property type="term" value="P:negative regulation of DNA-templated transcription initiation"/>
    <property type="evidence" value="ECO:0007669"/>
    <property type="project" value="TreeGrafter"/>
</dbReference>
<dbReference type="FunFam" id="3.40.1550.20:FF:000002">
    <property type="entry name" value="Transcriptional regulator MraZ"/>
    <property type="match status" value="1"/>
</dbReference>
<keyword evidence="5 7" id="KW-0238">DNA-binding</keyword>
<reference evidence="9 10" key="1">
    <citation type="submission" date="2015-06" db="EMBL/GenBank/DDBJ databases">
        <authorList>
            <person name="Wibberg Daniel"/>
        </authorList>
    </citation>
    <scope>NUCLEOTIDE SEQUENCE [LARGE SCALE GENOMIC DNA]</scope>
    <source>
        <strain evidence="9 10">T3/55T</strain>
    </source>
</reference>
<dbReference type="PROSITE" id="PS51740">
    <property type="entry name" value="SPOVT_ABRB"/>
    <property type="match status" value="2"/>
</dbReference>
<dbReference type="AlphaFoldDB" id="A0A0H5SWE8"/>
<accession>A0A0H5SWE8</accession>
<comment type="similarity">
    <text evidence="7">Belongs to the MraZ family.</text>
</comment>
<evidence type="ECO:0000256" key="5">
    <source>
        <dbReference type="ARBA" id="ARBA00023125"/>
    </source>
</evidence>
<gene>
    <name evidence="7 9" type="primary">mraZ</name>
    <name evidence="9" type="ORF">HHT355_1452</name>
</gene>